<keyword evidence="1" id="KW-0812">Transmembrane</keyword>
<keyword evidence="1" id="KW-1133">Transmembrane helix</keyword>
<gene>
    <name evidence="2" type="ORF">EU91_1170</name>
</gene>
<accession>A0A0A1ZDC1</accession>
<dbReference type="OrthoDB" id="542206at2"/>
<evidence type="ECO:0000313" key="2">
    <source>
        <dbReference type="EMBL" id="KGF87440.1"/>
    </source>
</evidence>
<dbReference type="EMBL" id="JNAH01000005">
    <property type="protein sequence ID" value="KGF87440.1"/>
    <property type="molecule type" value="Genomic_DNA"/>
</dbReference>
<reference evidence="3" key="1">
    <citation type="journal article" date="2014" name="Sci. Data">
        <title>Genomes of diverse isolates of the marine cyanobacterium Prochlorococcus.</title>
        <authorList>
            <person name="Biller S."/>
            <person name="Berube P."/>
            <person name="Thompson J."/>
            <person name="Kelly L."/>
            <person name="Roggensack S."/>
            <person name="Awad L."/>
            <person name="Roache-Johnson K."/>
            <person name="Ding H."/>
            <person name="Giovannoni S.J."/>
            <person name="Moore L.R."/>
            <person name="Chisholm S.W."/>
        </authorList>
    </citation>
    <scope>NUCLEOTIDE SEQUENCE [LARGE SCALE GENOMIC DNA]</scope>
    <source>
        <strain evidence="3">GP2</strain>
    </source>
</reference>
<comment type="caution">
    <text evidence="2">The sequence shown here is derived from an EMBL/GenBank/DDBJ whole genome shotgun (WGS) entry which is preliminary data.</text>
</comment>
<protein>
    <submittedName>
        <fullName evidence="2">Putative lactate/malate dehydrogenase</fullName>
    </submittedName>
</protein>
<keyword evidence="1" id="KW-0472">Membrane</keyword>
<dbReference type="RefSeq" id="WP_032524651.1">
    <property type="nucleotide sequence ID" value="NZ_CP138934.1"/>
</dbReference>
<dbReference type="Proteomes" id="UP000030598">
    <property type="component" value="Unassembled WGS sequence"/>
</dbReference>
<evidence type="ECO:0000313" key="3">
    <source>
        <dbReference type="Proteomes" id="UP000030598"/>
    </source>
</evidence>
<dbReference type="AlphaFoldDB" id="A0A0A1ZDC1"/>
<evidence type="ECO:0000256" key="1">
    <source>
        <dbReference type="SAM" id="Phobius"/>
    </source>
</evidence>
<sequence>MNKLKIAIFTILIIIFSLIGIKKLIYINQVKDLKNKEESYLNESIRVLNECFDLENKNKRTLKKSIELIEYCLEEYGYKN</sequence>
<feature type="transmembrane region" description="Helical" evidence="1">
    <location>
        <begin position="6"/>
        <end position="26"/>
    </location>
</feature>
<dbReference type="eggNOG" id="ENOG5030R98">
    <property type="taxonomic scope" value="Bacteria"/>
</dbReference>
<dbReference type="STRING" id="59925.EU91_1170"/>
<name>A0A0A1ZDC1_PROMR</name>
<proteinExistence type="predicted"/>
<organism evidence="2 3">
    <name type="scientific">Prochlorococcus marinus str. GP2</name>
    <dbReference type="NCBI Taxonomy" id="59925"/>
    <lineage>
        <taxon>Bacteria</taxon>
        <taxon>Bacillati</taxon>
        <taxon>Cyanobacteriota</taxon>
        <taxon>Cyanophyceae</taxon>
        <taxon>Synechococcales</taxon>
        <taxon>Prochlorococcaceae</taxon>
        <taxon>Prochlorococcus</taxon>
    </lineage>
</organism>